<dbReference type="InterPro" id="IPR036986">
    <property type="entry name" value="S4_RNA-bd_sf"/>
</dbReference>
<dbReference type="Gene3D" id="1.10.1050.10">
    <property type="entry name" value="Ribosomal Protein S4 Delta 41, Chain A, domain 1"/>
    <property type="match status" value="1"/>
</dbReference>
<dbReference type="GO" id="GO:0003723">
    <property type="term" value="F:RNA binding"/>
    <property type="evidence" value="ECO:0007669"/>
    <property type="project" value="UniProtKB-KW"/>
</dbReference>
<dbReference type="InterPro" id="IPR002942">
    <property type="entry name" value="S4_RNA-bd"/>
</dbReference>
<feature type="domain" description="RNA-binding S4" evidence="2">
    <location>
        <begin position="88"/>
        <end position="150"/>
    </location>
</feature>
<reference evidence="3" key="1">
    <citation type="submission" date="1996-11" db="EMBL/GenBank/DDBJ databases">
        <authorList>
            <person name="Yap M.W.C."/>
            <person name="Kara U.A.K."/>
            <person name="Tan T.M.C."/>
        </authorList>
    </citation>
    <scope>NUCLEOTIDE SEQUENCE</scope>
    <source>
        <strain evidence="3">ANKA</strain>
    </source>
</reference>
<organism evidence="3">
    <name type="scientific">Plasmodium berghei</name>
    <dbReference type="NCBI Taxonomy" id="5821"/>
    <lineage>
        <taxon>Eukaryota</taxon>
        <taxon>Sar</taxon>
        <taxon>Alveolata</taxon>
        <taxon>Apicomplexa</taxon>
        <taxon>Aconoidasida</taxon>
        <taxon>Haemosporida</taxon>
        <taxon>Plasmodiidae</taxon>
        <taxon>Plasmodium</taxon>
        <taxon>Plasmodium (Vinckeia)</taxon>
    </lineage>
</organism>
<dbReference type="SMART" id="SM00363">
    <property type="entry name" value="S4"/>
    <property type="match status" value="1"/>
</dbReference>
<evidence type="ECO:0000259" key="2">
    <source>
        <dbReference type="SMART" id="SM00363"/>
    </source>
</evidence>
<evidence type="ECO:0000256" key="1">
    <source>
        <dbReference type="PROSITE-ProRule" id="PRU00182"/>
    </source>
</evidence>
<dbReference type="PROSITE" id="PS50889">
    <property type="entry name" value="S4"/>
    <property type="match status" value="1"/>
</dbReference>
<dbReference type="Gene3D" id="3.10.290.10">
    <property type="entry name" value="RNA-binding S4 domain"/>
    <property type="match status" value="1"/>
</dbReference>
<accession>O44058</accession>
<proteinExistence type="predicted"/>
<reference evidence="3" key="2">
    <citation type="journal article" date="1997" name="Gene">
        <title>Partial nucleotide sequence and organisation of extrachromosomal plastid-like DNA in Plasmodium berghei.</title>
        <authorList>
            <person name="Yap M.W."/>
            <person name="Kara U.A."/>
            <person name="ten Heggeler-Bordier B."/>
            <person name="Ting R.C."/>
            <person name="Tan T.M."/>
        </authorList>
    </citation>
    <scope>NUCLEOTIDE SEQUENCE</scope>
    <source>
        <strain evidence="3">ANKA</strain>
    </source>
</reference>
<keyword evidence="1" id="KW-0694">RNA-binding</keyword>
<dbReference type="EMBL" id="U79732">
    <property type="protein sequence ID" value="AAB88272.1"/>
    <property type="molecule type" value="Genomic_DNA"/>
</dbReference>
<protein>
    <submittedName>
        <fullName evidence="3">Rps4</fullName>
    </submittedName>
</protein>
<sequence length="207" mass="25723">MIKFLTPKIKMLKKLNLPFLLYLSSKYNYKLKINKYVYQSYFDLKLKFVRYICYNYGITFKPYLHYLKKIQSHHENHLYLKLLNLLEPRLDVFLVNMGFLKLYTTLRYYIRYKYVYLNKVYGNYYNIKLKGKDIIFFNKKIKYIISPNLIYRYNIYIYISNLYKYNFIKSSSFNDNFIICIYNFKIKILNDLYLNNILYIYNNIYNI</sequence>
<evidence type="ECO:0000313" key="3">
    <source>
        <dbReference type="EMBL" id="AAB88272.1"/>
    </source>
</evidence>
<dbReference type="VEuPathDB" id="PlasmoDB:PBANKA_API00550"/>
<dbReference type="SUPFAM" id="SSF55174">
    <property type="entry name" value="Alpha-L RNA-binding motif"/>
    <property type="match status" value="1"/>
</dbReference>
<name>O44058_PLABE</name>
<dbReference type="AlphaFoldDB" id="O44058"/>